<gene>
    <name evidence="1" type="ORF">LCGC14_1262820</name>
</gene>
<protein>
    <submittedName>
        <fullName evidence="1">Uncharacterized protein</fullName>
    </submittedName>
</protein>
<reference evidence="1" key="1">
    <citation type="journal article" date="2015" name="Nature">
        <title>Complex archaea that bridge the gap between prokaryotes and eukaryotes.</title>
        <authorList>
            <person name="Spang A."/>
            <person name="Saw J.H."/>
            <person name="Jorgensen S.L."/>
            <person name="Zaremba-Niedzwiedzka K."/>
            <person name="Martijn J."/>
            <person name="Lind A.E."/>
            <person name="van Eijk R."/>
            <person name="Schleper C."/>
            <person name="Guy L."/>
            <person name="Ettema T.J."/>
        </authorList>
    </citation>
    <scope>NUCLEOTIDE SEQUENCE</scope>
</reference>
<dbReference type="AlphaFoldDB" id="A0A0F9L053"/>
<sequence length="69" mass="7555">MAITDAALGATIQALAMSVEWTPLPRRPWVVREPDGRVIRRFDSAPAAIAFRTKEAARRARVAARLSPA</sequence>
<organism evidence="1">
    <name type="scientific">marine sediment metagenome</name>
    <dbReference type="NCBI Taxonomy" id="412755"/>
    <lineage>
        <taxon>unclassified sequences</taxon>
        <taxon>metagenomes</taxon>
        <taxon>ecological metagenomes</taxon>
    </lineage>
</organism>
<evidence type="ECO:0000313" key="1">
    <source>
        <dbReference type="EMBL" id="KKM88034.1"/>
    </source>
</evidence>
<accession>A0A0F9L053</accession>
<dbReference type="EMBL" id="LAZR01007015">
    <property type="protein sequence ID" value="KKM88034.1"/>
    <property type="molecule type" value="Genomic_DNA"/>
</dbReference>
<name>A0A0F9L053_9ZZZZ</name>
<proteinExistence type="predicted"/>
<comment type="caution">
    <text evidence="1">The sequence shown here is derived from an EMBL/GenBank/DDBJ whole genome shotgun (WGS) entry which is preliminary data.</text>
</comment>